<dbReference type="PANTHER" id="PTHR30055">
    <property type="entry name" value="HTH-TYPE TRANSCRIPTIONAL REGULATOR RUTR"/>
    <property type="match status" value="1"/>
</dbReference>
<dbReference type="InterPro" id="IPR001647">
    <property type="entry name" value="HTH_TetR"/>
</dbReference>
<feature type="region of interest" description="Disordered" evidence="5">
    <location>
        <begin position="1"/>
        <end position="21"/>
    </location>
</feature>
<dbReference type="Pfam" id="PF14246">
    <property type="entry name" value="TetR_C_7"/>
    <property type="match status" value="1"/>
</dbReference>
<dbReference type="AlphaFoldDB" id="A0A089X6C9"/>
<dbReference type="STRING" id="1907.SGLAU_17395"/>
<dbReference type="KEGG" id="sgu:SGLAU_17395"/>
<protein>
    <submittedName>
        <fullName evidence="7">Transcriptional regulator</fullName>
    </submittedName>
</protein>
<dbReference type="SUPFAM" id="SSF46689">
    <property type="entry name" value="Homeodomain-like"/>
    <property type="match status" value="1"/>
</dbReference>
<evidence type="ECO:0000259" key="6">
    <source>
        <dbReference type="PROSITE" id="PS50977"/>
    </source>
</evidence>
<reference evidence="8" key="1">
    <citation type="journal article" date="2015" name="J. Biotechnol.">
        <title>Complete genome sequence of the actinobacterium Streptomyces glaucescens GLA.O (DSM 40922) consisting of a linear chromosome and one linear plasmid.</title>
        <authorList>
            <person name="Ortseifen V."/>
            <person name="Winkler A."/>
            <person name="Albersmeier A."/>
            <person name="Wendler S."/>
            <person name="Puhler A."/>
            <person name="Kalinowski J."/>
            <person name="Ruckert C."/>
        </authorList>
    </citation>
    <scope>NUCLEOTIDE SEQUENCE [LARGE SCALE GENOMIC DNA]</scope>
    <source>
        <strain evidence="8">DSM 40922 / GLA O</strain>
    </source>
</reference>
<dbReference type="FunFam" id="1.10.10.60:FF:000141">
    <property type="entry name" value="TetR family transcriptional regulator"/>
    <property type="match status" value="1"/>
</dbReference>
<dbReference type="InterPro" id="IPR036271">
    <property type="entry name" value="Tet_transcr_reg_TetR-rel_C_sf"/>
</dbReference>
<dbReference type="GO" id="GO:0045892">
    <property type="term" value="P:negative regulation of DNA-templated transcription"/>
    <property type="evidence" value="ECO:0007669"/>
    <property type="project" value="UniProtKB-ARBA"/>
</dbReference>
<keyword evidence="1" id="KW-0805">Transcription regulation</keyword>
<dbReference type="InterPro" id="IPR050109">
    <property type="entry name" value="HTH-type_TetR-like_transc_reg"/>
</dbReference>
<feature type="DNA-binding region" description="H-T-H motif" evidence="4">
    <location>
        <begin position="43"/>
        <end position="62"/>
    </location>
</feature>
<accession>A0A089X6C9</accession>
<evidence type="ECO:0000256" key="5">
    <source>
        <dbReference type="SAM" id="MobiDB-lite"/>
    </source>
</evidence>
<dbReference type="Proteomes" id="UP000029482">
    <property type="component" value="Chromosome"/>
</dbReference>
<keyword evidence="2 4" id="KW-0238">DNA-binding</keyword>
<gene>
    <name evidence="7" type="ORF">SGLAU_17395</name>
</gene>
<dbReference type="HOGENOM" id="CLU_069356_27_0_11"/>
<sequence>MRTAKSAPEGPPAAPSGARAARKRQAILEAAHRVFLREGFGAGVDLLAAEAGVSKVTLYNHFGSKENLFKEVIGRTLDEALGASESLITDRLAESDDVRSDLLAACRSWVAGLATPEVLALRDVIAGERRRFPALGEVWQQRGPVRQHAALARALGRLDERGLLRIPDMELAVLQLSGLVLSPHLVYGSYGADMSASLADRLVEGGVDMFLARYGTGAAVPGN</sequence>
<keyword evidence="3" id="KW-0804">Transcription</keyword>
<feature type="domain" description="HTH tetR-type" evidence="6">
    <location>
        <begin position="21"/>
        <end position="80"/>
    </location>
</feature>
<evidence type="ECO:0000256" key="1">
    <source>
        <dbReference type="ARBA" id="ARBA00023015"/>
    </source>
</evidence>
<proteinExistence type="predicted"/>
<name>A0A089X6C9_STRGA</name>
<dbReference type="OrthoDB" id="7186128at2"/>
<organism evidence="7 8">
    <name type="scientific">Streptomyces glaucescens</name>
    <dbReference type="NCBI Taxonomy" id="1907"/>
    <lineage>
        <taxon>Bacteria</taxon>
        <taxon>Bacillati</taxon>
        <taxon>Actinomycetota</taxon>
        <taxon>Actinomycetes</taxon>
        <taxon>Kitasatosporales</taxon>
        <taxon>Streptomycetaceae</taxon>
        <taxon>Streptomyces</taxon>
    </lineage>
</organism>
<dbReference type="GO" id="GO:0003700">
    <property type="term" value="F:DNA-binding transcription factor activity"/>
    <property type="evidence" value="ECO:0007669"/>
    <property type="project" value="TreeGrafter"/>
</dbReference>
<dbReference type="Gene3D" id="1.10.357.10">
    <property type="entry name" value="Tetracycline Repressor, domain 2"/>
    <property type="match status" value="1"/>
</dbReference>
<keyword evidence="8" id="KW-1185">Reference proteome</keyword>
<evidence type="ECO:0000256" key="2">
    <source>
        <dbReference type="ARBA" id="ARBA00023125"/>
    </source>
</evidence>
<dbReference type="RefSeq" id="WP_043502495.1">
    <property type="nucleotide sequence ID" value="NZ_CP009438.1"/>
</dbReference>
<evidence type="ECO:0000313" key="8">
    <source>
        <dbReference type="Proteomes" id="UP000029482"/>
    </source>
</evidence>
<evidence type="ECO:0000256" key="3">
    <source>
        <dbReference type="ARBA" id="ARBA00023163"/>
    </source>
</evidence>
<dbReference type="SUPFAM" id="SSF48498">
    <property type="entry name" value="Tetracyclin repressor-like, C-terminal domain"/>
    <property type="match status" value="1"/>
</dbReference>
<dbReference type="eggNOG" id="COG1309">
    <property type="taxonomic scope" value="Bacteria"/>
</dbReference>
<dbReference type="PANTHER" id="PTHR30055:SF146">
    <property type="entry name" value="HTH-TYPE TRANSCRIPTIONAL DUAL REGULATOR CECR"/>
    <property type="match status" value="1"/>
</dbReference>
<dbReference type="GO" id="GO:0000976">
    <property type="term" value="F:transcription cis-regulatory region binding"/>
    <property type="evidence" value="ECO:0007669"/>
    <property type="project" value="TreeGrafter"/>
</dbReference>
<evidence type="ECO:0000313" key="7">
    <source>
        <dbReference type="EMBL" id="AIR99442.1"/>
    </source>
</evidence>
<dbReference type="EMBL" id="CP009438">
    <property type="protein sequence ID" value="AIR99442.1"/>
    <property type="molecule type" value="Genomic_DNA"/>
</dbReference>
<evidence type="ECO:0000256" key="4">
    <source>
        <dbReference type="PROSITE-ProRule" id="PRU00335"/>
    </source>
</evidence>
<dbReference type="Pfam" id="PF00440">
    <property type="entry name" value="TetR_N"/>
    <property type="match status" value="1"/>
</dbReference>
<dbReference type="PRINTS" id="PR00455">
    <property type="entry name" value="HTHTETR"/>
</dbReference>
<dbReference type="PROSITE" id="PS50977">
    <property type="entry name" value="HTH_TETR_2"/>
    <property type="match status" value="1"/>
</dbReference>
<dbReference type="InterPro" id="IPR039536">
    <property type="entry name" value="TetR_C_Proteobacteria"/>
</dbReference>
<dbReference type="InterPro" id="IPR009057">
    <property type="entry name" value="Homeodomain-like_sf"/>
</dbReference>